<feature type="binding site" evidence="12">
    <location>
        <position position="308"/>
    </location>
    <ligand>
        <name>UDP-N-acetyl-alpha-D-glucosamine</name>
        <dbReference type="ChEBI" id="CHEBI:57705"/>
    </ligand>
</feature>
<name>A0A1I0XD90_SELRU</name>
<dbReference type="NCBIfam" id="NF009470">
    <property type="entry name" value="PRK12830.1"/>
    <property type="match status" value="1"/>
</dbReference>
<dbReference type="AlphaFoldDB" id="A0A1I0XD90"/>
<dbReference type="GO" id="GO:0009252">
    <property type="term" value="P:peptidoglycan biosynthetic process"/>
    <property type="evidence" value="ECO:0007669"/>
    <property type="project" value="UniProtKB-UniRule"/>
</dbReference>
<feature type="binding site" evidence="12">
    <location>
        <position position="95"/>
    </location>
    <ligand>
        <name>UDP-N-acetyl-alpha-D-glucosamine</name>
        <dbReference type="ChEBI" id="CHEBI:57705"/>
    </ligand>
</feature>
<evidence type="ECO:0000256" key="7">
    <source>
        <dbReference type="ARBA" id="ARBA00022984"/>
    </source>
</evidence>
<organism evidence="14 15">
    <name type="scientific">Selenomonas ruminantium</name>
    <dbReference type="NCBI Taxonomy" id="971"/>
    <lineage>
        <taxon>Bacteria</taxon>
        <taxon>Bacillati</taxon>
        <taxon>Bacillota</taxon>
        <taxon>Negativicutes</taxon>
        <taxon>Selenomonadales</taxon>
        <taxon>Selenomonadaceae</taxon>
        <taxon>Selenomonas</taxon>
    </lineage>
</organism>
<evidence type="ECO:0000256" key="5">
    <source>
        <dbReference type="ARBA" id="ARBA00022679"/>
    </source>
</evidence>
<protein>
    <recommendedName>
        <fullName evidence="12">UDP-N-acetylglucosamine 1-carboxyvinyltransferase</fullName>
        <ecNumber evidence="12">2.5.1.7</ecNumber>
    </recommendedName>
    <alternativeName>
        <fullName evidence="12">Enoylpyruvate transferase</fullName>
    </alternativeName>
    <alternativeName>
        <fullName evidence="12">UDP-N-acetylglucosamine enolpyruvyl transferase</fullName>
        <shortName evidence="12">EPT</shortName>
    </alternativeName>
</protein>
<keyword evidence="4 12" id="KW-0132">Cell division</keyword>
<proteinExistence type="inferred from homology"/>
<feature type="binding site" evidence="12">
    <location>
        <begin position="124"/>
        <end position="128"/>
    </location>
    <ligand>
        <name>UDP-N-acetyl-alpha-D-glucosamine</name>
        <dbReference type="ChEBI" id="CHEBI:57705"/>
    </ligand>
</feature>
<accession>A0A1I0XD90</accession>
<dbReference type="NCBIfam" id="TIGR01072">
    <property type="entry name" value="murA"/>
    <property type="match status" value="1"/>
</dbReference>
<comment type="subcellular location">
    <subcellularLocation>
        <location evidence="1 12">Cytoplasm</location>
    </subcellularLocation>
</comment>
<evidence type="ECO:0000256" key="12">
    <source>
        <dbReference type="HAMAP-Rule" id="MF_00111"/>
    </source>
</evidence>
<dbReference type="Gene3D" id="3.65.10.10">
    <property type="entry name" value="Enolpyruvate transferase domain"/>
    <property type="match status" value="2"/>
</dbReference>
<dbReference type="InterPro" id="IPR001986">
    <property type="entry name" value="Enolpyruvate_Tfrase_dom"/>
</dbReference>
<keyword evidence="8 12" id="KW-0131">Cell cycle</keyword>
<feature type="active site" description="Proton donor" evidence="12">
    <location>
        <position position="119"/>
    </location>
</feature>
<dbReference type="InterPro" id="IPR050068">
    <property type="entry name" value="MurA_subfamily"/>
</dbReference>
<evidence type="ECO:0000313" key="14">
    <source>
        <dbReference type="EMBL" id="SFA98995.1"/>
    </source>
</evidence>
<evidence type="ECO:0000256" key="9">
    <source>
        <dbReference type="ARBA" id="ARBA00023316"/>
    </source>
</evidence>
<comment type="catalytic activity">
    <reaction evidence="11 12">
        <text>phosphoenolpyruvate + UDP-N-acetyl-alpha-D-glucosamine = UDP-N-acetyl-3-O-(1-carboxyvinyl)-alpha-D-glucosamine + phosphate</text>
        <dbReference type="Rhea" id="RHEA:18681"/>
        <dbReference type="ChEBI" id="CHEBI:43474"/>
        <dbReference type="ChEBI" id="CHEBI:57705"/>
        <dbReference type="ChEBI" id="CHEBI:58702"/>
        <dbReference type="ChEBI" id="CHEBI:68483"/>
        <dbReference type="EC" id="2.5.1.7"/>
    </reaction>
</comment>
<feature type="modified residue" description="2-(S-cysteinyl)pyruvic acid O-phosphothioketal" evidence="12">
    <location>
        <position position="119"/>
    </location>
</feature>
<evidence type="ECO:0000256" key="1">
    <source>
        <dbReference type="ARBA" id="ARBA00004496"/>
    </source>
</evidence>
<comment type="function">
    <text evidence="12">Cell wall formation. Adds enolpyruvyl to UDP-N-acetylglucosamine.</text>
</comment>
<comment type="pathway">
    <text evidence="2 12">Cell wall biogenesis; peptidoglycan biosynthesis.</text>
</comment>
<dbReference type="GO" id="GO:0071555">
    <property type="term" value="P:cell wall organization"/>
    <property type="evidence" value="ECO:0007669"/>
    <property type="project" value="UniProtKB-KW"/>
</dbReference>
<dbReference type="NCBIfam" id="NF006873">
    <property type="entry name" value="PRK09369.1"/>
    <property type="match status" value="1"/>
</dbReference>
<evidence type="ECO:0000256" key="3">
    <source>
        <dbReference type="ARBA" id="ARBA00022490"/>
    </source>
</evidence>
<sequence>MEKLIIHGGRPLKGRVKISGAKNAVLPIIAATLLGQERASLLDEVPALEDVHTITEVLKKLGVKAEFDEEKHQLNVDSTVIGSCEAPYDLVRKMRASFLIMGPLLARCGQAKISLPGGCAIGTRPIDLHLKGFEALGAKIKIGHGFIEATAPEGLKGAKIYLDFPSVGATENILMAASMAEGVTVLENPAQEPEIVDLANYLNVMGAKIRGAGTNVIKIEGVPKLTGRDYTIIPDRIEAGTYMVAAAMTQGDVYIENAISEHLKPVIAKLKEAGVTIEEDVDGIRVTCDKRTKAVDIKTMPYPGFPTDMQAQFMAMLATSEGTGLVTETVFENRFMHVDELKRMGANIKIDGRTSVVEGVETLTGCQVKATDLRAGAAMVLAGLVAEGETQVGYIHHIDRGYDNLVDKLVGLGADICRRDS</sequence>
<evidence type="ECO:0000313" key="15">
    <source>
        <dbReference type="Proteomes" id="UP000183843"/>
    </source>
</evidence>
<comment type="similarity">
    <text evidence="10 12">Belongs to the EPSP synthase family. MurA subfamily.</text>
</comment>
<dbReference type="InterPro" id="IPR036968">
    <property type="entry name" value="Enolpyruvate_Tfrase_sf"/>
</dbReference>
<evidence type="ECO:0000256" key="10">
    <source>
        <dbReference type="ARBA" id="ARBA00038367"/>
    </source>
</evidence>
<dbReference type="InterPro" id="IPR005750">
    <property type="entry name" value="UDP_GlcNAc_COvinyl_MurA"/>
</dbReference>
<dbReference type="CDD" id="cd01555">
    <property type="entry name" value="UdpNAET"/>
    <property type="match status" value="1"/>
</dbReference>
<keyword evidence="6 12" id="KW-0133">Cell shape</keyword>
<dbReference type="Proteomes" id="UP000183843">
    <property type="component" value="Unassembled WGS sequence"/>
</dbReference>
<dbReference type="EC" id="2.5.1.7" evidence="12"/>
<keyword evidence="3 12" id="KW-0963">Cytoplasm</keyword>
<keyword evidence="12" id="KW-0670">Pyruvate</keyword>
<evidence type="ECO:0000256" key="8">
    <source>
        <dbReference type="ARBA" id="ARBA00023306"/>
    </source>
</evidence>
<dbReference type="FunFam" id="3.65.10.10:FF:000001">
    <property type="entry name" value="UDP-N-acetylglucosamine 1-carboxyvinyltransferase"/>
    <property type="match status" value="1"/>
</dbReference>
<evidence type="ECO:0000256" key="2">
    <source>
        <dbReference type="ARBA" id="ARBA00004752"/>
    </source>
</evidence>
<dbReference type="GO" id="GO:0005737">
    <property type="term" value="C:cytoplasm"/>
    <property type="evidence" value="ECO:0007669"/>
    <property type="project" value="UniProtKB-SubCell"/>
</dbReference>
<keyword evidence="7 12" id="KW-0573">Peptidoglycan synthesis</keyword>
<feature type="domain" description="Enolpyruvate transferase" evidence="13">
    <location>
        <begin position="7"/>
        <end position="409"/>
    </location>
</feature>
<dbReference type="SUPFAM" id="SSF55205">
    <property type="entry name" value="EPT/RTPC-like"/>
    <property type="match status" value="1"/>
</dbReference>
<comment type="caution">
    <text evidence="12">Lacks conserved residue(s) required for the propagation of feature annotation.</text>
</comment>
<dbReference type="HAMAP" id="MF_00111">
    <property type="entry name" value="MurA"/>
    <property type="match status" value="1"/>
</dbReference>
<evidence type="ECO:0000256" key="11">
    <source>
        <dbReference type="ARBA" id="ARBA00047527"/>
    </source>
</evidence>
<keyword evidence="5 12" id="KW-0808">Transferase</keyword>
<reference evidence="14 15" key="1">
    <citation type="submission" date="2016-10" db="EMBL/GenBank/DDBJ databases">
        <authorList>
            <person name="de Groot N.N."/>
        </authorList>
    </citation>
    <scope>NUCLEOTIDE SEQUENCE [LARGE SCALE GENOMIC DNA]</scope>
    <source>
        <strain evidence="14 15">L14</strain>
    </source>
</reference>
<dbReference type="GO" id="GO:0019277">
    <property type="term" value="P:UDP-N-acetylgalactosamine biosynthetic process"/>
    <property type="evidence" value="ECO:0007669"/>
    <property type="project" value="InterPro"/>
</dbReference>
<dbReference type="GO" id="GO:0008760">
    <property type="term" value="F:UDP-N-acetylglucosamine 1-carboxyvinyltransferase activity"/>
    <property type="evidence" value="ECO:0007669"/>
    <property type="project" value="UniProtKB-UniRule"/>
</dbReference>
<evidence type="ECO:0000256" key="4">
    <source>
        <dbReference type="ARBA" id="ARBA00022618"/>
    </source>
</evidence>
<dbReference type="PANTHER" id="PTHR43783">
    <property type="entry name" value="UDP-N-ACETYLGLUCOSAMINE 1-CARBOXYVINYLTRANSFERASE"/>
    <property type="match status" value="1"/>
</dbReference>
<dbReference type="GO" id="GO:0008360">
    <property type="term" value="P:regulation of cell shape"/>
    <property type="evidence" value="ECO:0007669"/>
    <property type="project" value="UniProtKB-KW"/>
</dbReference>
<feature type="binding site" evidence="12">
    <location>
        <position position="330"/>
    </location>
    <ligand>
        <name>UDP-N-acetyl-alpha-D-glucosamine</name>
        <dbReference type="ChEBI" id="CHEBI:57705"/>
    </ligand>
</feature>
<dbReference type="GO" id="GO:0051301">
    <property type="term" value="P:cell division"/>
    <property type="evidence" value="ECO:0007669"/>
    <property type="project" value="UniProtKB-KW"/>
</dbReference>
<dbReference type="RefSeq" id="WP_074815182.1">
    <property type="nucleotide sequence ID" value="NZ_FOJX01000005.1"/>
</dbReference>
<keyword evidence="9 12" id="KW-0961">Cell wall biogenesis/degradation</keyword>
<gene>
    <name evidence="12" type="primary">murA</name>
    <name evidence="14" type="ORF">SAMN05216587_105127</name>
</gene>
<feature type="binding site" evidence="12">
    <location>
        <begin position="22"/>
        <end position="23"/>
    </location>
    <ligand>
        <name>phosphoenolpyruvate</name>
        <dbReference type="ChEBI" id="CHEBI:58702"/>
    </ligand>
</feature>
<dbReference type="UniPathway" id="UPA00219"/>
<evidence type="ECO:0000259" key="13">
    <source>
        <dbReference type="Pfam" id="PF00275"/>
    </source>
</evidence>
<dbReference type="InterPro" id="IPR013792">
    <property type="entry name" value="RNA3'P_cycl/enolpyr_Trfase_a/b"/>
</dbReference>
<evidence type="ECO:0000256" key="6">
    <source>
        <dbReference type="ARBA" id="ARBA00022960"/>
    </source>
</evidence>
<dbReference type="EMBL" id="FOJX01000005">
    <property type="protein sequence ID" value="SFA98995.1"/>
    <property type="molecule type" value="Genomic_DNA"/>
</dbReference>
<dbReference type="Pfam" id="PF00275">
    <property type="entry name" value="EPSP_synthase"/>
    <property type="match status" value="1"/>
</dbReference>
<dbReference type="PANTHER" id="PTHR43783:SF1">
    <property type="entry name" value="UDP-N-ACETYLGLUCOSAMINE 1-CARBOXYVINYLTRANSFERASE"/>
    <property type="match status" value="1"/>
</dbReference>